<dbReference type="PANTHER" id="PTHR47505">
    <property type="entry name" value="DNA UTILIZATION PROTEIN YHGH"/>
    <property type="match status" value="1"/>
</dbReference>
<dbReference type="InterPro" id="IPR000836">
    <property type="entry name" value="PRTase_dom"/>
</dbReference>
<evidence type="ECO:0000313" key="4">
    <source>
        <dbReference type="EMBL" id="TCS73390.1"/>
    </source>
</evidence>
<dbReference type="Gene3D" id="3.40.50.2020">
    <property type="match status" value="1"/>
</dbReference>
<evidence type="ECO:0000259" key="2">
    <source>
        <dbReference type="Pfam" id="PF00156"/>
    </source>
</evidence>
<evidence type="ECO:0000313" key="5">
    <source>
        <dbReference type="Proteomes" id="UP000295135"/>
    </source>
</evidence>
<organism evidence="4 5">
    <name type="scientific">Sulfuritortus calidifontis</name>
    <dbReference type="NCBI Taxonomy" id="1914471"/>
    <lineage>
        <taxon>Bacteria</taxon>
        <taxon>Pseudomonadati</taxon>
        <taxon>Pseudomonadota</taxon>
        <taxon>Betaproteobacteria</taxon>
        <taxon>Nitrosomonadales</taxon>
        <taxon>Thiobacillaceae</taxon>
        <taxon>Sulfuritortus</taxon>
    </lineage>
</organism>
<dbReference type="PANTHER" id="PTHR47505:SF1">
    <property type="entry name" value="DNA UTILIZATION PROTEIN YHGH"/>
    <property type="match status" value="1"/>
</dbReference>
<gene>
    <name evidence="4" type="ORF">EDC61_102160</name>
</gene>
<dbReference type="AlphaFoldDB" id="A0A4R3JZT3"/>
<evidence type="ECO:0000256" key="1">
    <source>
        <dbReference type="ARBA" id="ARBA00008007"/>
    </source>
</evidence>
<dbReference type="Pfam" id="PF00156">
    <property type="entry name" value="Pribosyltran"/>
    <property type="match status" value="1"/>
</dbReference>
<dbReference type="InterPro" id="IPR051910">
    <property type="entry name" value="ComF/GntX_DNA_util-trans"/>
</dbReference>
<feature type="domain" description="Double zinc ribbon" evidence="3">
    <location>
        <begin position="3"/>
        <end position="39"/>
    </location>
</feature>
<dbReference type="InterPro" id="IPR044005">
    <property type="entry name" value="DZR_2"/>
</dbReference>
<sequence>MQGAPLCPGCLADLPRLATPRCPVCALPTAMGEVCGGCLKHPPAFDVTCAVYRYAYPLDALLQHYKYGQGLHLAGFLAEQLAGQIDSRPDLLIPMPLHPKRLAERGYNQAGEIAKRLARGLALPVSLSACIRSRNAPPQASLPLKDRRKNIRGAFACREDLSGKRIALVDDVMTTGASLNELAKTVKQAGAVEVQAWVVARTLPRK</sequence>
<comment type="caution">
    <text evidence="4">The sequence shown here is derived from an EMBL/GenBank/DDBJ whole genome shotgun (WGS) entry which is preliminary data.</text>
</comment>
<protein>
    <submittedName>
        <fullName evidence="4">ComF family protein</fullName>
    </submittedName>
</protein>
<dbReference type="SUPFAM" id="SSF53271">
    <property type="entry name" value="PRTase-like"/>
    <property type="match status" value="1"/>
</dbReference>
<feature type="domain" description="Phosphoribosyltransferase" evidence="2">
    <location>
        <begin position="113"/>
        <end position="200"/>
    </location>
</feature>
<reference evidence="4 5" key="1">
    <citation type="submission" date="2019-03" db="EMBL/GenBank/DDBJ databases">
        <title>Genomic Encyclopedia of Type Strains, Phase IV (KMG-IV): sequencing the most valuable type-strain genomes for metagenomic binning, comparative biology and taxonomic classification.</title>
        <authorList>
            <person name="Goeker M."/>
        </authorList>
    </citation>
    <scope>NUCLEOTIDE SEQUENCE [LARGE SCALE GENOMIC DNA]</scope>
    <source>
        <strain evidence="4 5">DSM 103923</strain>
    </source>
</reference>
<dbReference type="EMBL" id="SLZY01000002">
    <property type="protein sequence ID" value="TCS73390.1"/>
    <property type="molecule type" value="Genomic_DNA"/>
</dbReference>
<dbReference type="Pfam" id="PF18912">
    <property type="entry name" value="DZR_2"/>
    <property type="match status" value="1"/>
</dbReference>
<accession>A0A4R3JZT3</accession>
<dbReference type="CDD" id="cd06223">
    <property type="entry name" value="PRTases_typeI"/>
    <property type="match status" value="1"/>
</dbReference>
<name>A0A4R3JZT3_9PROT</name>
<dbReference type="Proteomes" id="UP000295135">
    <property type="component" value="Unassembled WGS sequence"/>
</dbReference>
<evidence type="ECO:0000259" key="3">
    <source>
        <dbReference type="Pfam" id="PF18912"/>
    </source>
</evidence>
<comment type="similarity">
    <text evidence="1">Belongs to the ComF/GntX family.</text>
</comment>
<dbReference type="InterPro" id="IPR029057">
    <property type="entry name" value="PRTase-like"/>
</dbReference>
<proteinExistence type="inferred from homology"/>
<keyword evidence="5" id="KW-1185">Reference proteome</keyword>